<dbReference type="InterPro" id="IPR017871">
    <property type="entry name" value="ABC_transporter-like_CS"/>
</dbReference>
<dbReference type="PANTHER" id="PTHR42798">
    <property type="entry name" value="LIPOPROTEIN-RELEASING SYSTEM ATP-BINDING PROTEIN LOLD"/>
    <property type="match status" value="1"/>
</dbReference>
<comment type="caution">
    <text evidence="4">The sequence shown here is derived from an EMBL/GenBank/DDBJ whole genome shotgun (WGS) entry which is preliminary data.</text>
</comment>
<keyword evidence="1" id="KW-0547">Nucleotide-binding</keyword>
<dbReference type="Pfam" id="PF00005">
    <property type="entry name" value="ABC_tran"/>
    <property type="match status" value="1"/>
</dbReference>
<evidence type="ECO:0000259" key="3">
    <source>
        <dbReference type="PROSITE" id="PS50893"/>
    </source>
</evidence>
<dbReference type="InterPro" id="IPR003439">
    <property type="entry name" value="ABC_transporter-like_ATP-bd"/>
</dbReference>
<dbReference type="InterPro" id="IPR003593">
    <property type="entry name" value="AAA+_ATPase"/>
</dbReference>
<keyword evidence="5" id="KW-1185">Reference proteome</keyword>
<reference evidence="4 5" key="1">
    <citation type="submission" date="2020-08" db="EMBL/GenBank/DDBJ databases">
        <title>A Genomic Blueprint of the Chicken Gut Microbiome.</title>
        <authorList>
            <person name="Gilroy R."/>
            <person name="Ravi A."/>
            <person name="Getino M."/>
            <person name="Pursley I."/>
            <person name="Horton D.L."/>
            <person name="Alikhan N.-F."/>
            <person name="Baker D."/>
            <person name="Gharbi K."/>
            <person name="Hall N."/>
            <person name="Watson M."/>
            <person name="Adriaenssens E.M."/>
            <person name="Foster-Nyarko E."/>
            <person name="Jarju S."/>
            <person name="Secka A."/>
            <person name="Antonio M."/>
            <person name="Oren A."/>
            <person name="Chaudhuri R."/>
            <person name="La Ragione R.M."/>
            <person name="Hildebrand F."/>
            <person name="Pallen M.J."/>
        </authorList>
    </citation>
    <scope>NUCLEOTIDE SEQUENCE [LARGE SCALE GENOMIC DNA]</scope>
    <source>
        <strain evidence="4 5">Sa3CUN1</strain>
    </source>
</reference>
<accession>A0ABR8Q8L1</accession>
<evidence type="ECO:0000313" key="4">
    <source>
        <dbReference type="EMBL" id="MBD7916599.1"/>
    </source>
</evidence>
<dbReference type="RefSeq" id="WP_191751336.1">
    <property type="nucleotide sequence ID" value="NZ_JACSQZ010000106.1"/>
</dbReference>
<organism evidence="4 5">
    <name type="scientific">Clostridium gallinarum</name>
    <dbReference type="NCBI Taxonomy" id="2762246"/>
    <lineage>
        <taxon>Bacteria</taxon>
        <taxon>Bacillati</taxon>
        <taxon>Bacillota</taxon>
        <taxon>Clostridia</taxon>
        <taxon>Eubacteriales</taxon>
        <taxon>Clostridiaceae</taxon>
        <taxon>Clostridium</taxon>
    </lineage>
</organism>
<evidence type="ECO:0000256" key="2">
    <source>
        <dbReference type="ARBA" id="ARBA00022840"/>
    </source>
</evidence>
<evidence type="ECO:0000256" key="1">
    <source>
        <dbReference type="ARBA" id="ARBA00022741"/>
    </source>
</evidence>
<dbReference type="InterPro" id="IPR027417">
    <property type="entry name" value="P-loop_NTPase"/>
</dbReference>
<protein>
    <submittedName>
        <fullName evidence="4">ATP-binding cassette domain-containing protein</fullName>
    </submittedName>
</protein>
<dbReference type="EMBL" id="JACSQZ010000106">
    <property type="protein sequence ID" value="MBD7916599.1"/>
    <property type="molecule type" value="Genomic_DNA"/>
</dbReference>
<sequence length="207" mass="23223">MEIKVNDIAVDISGRKVFSNVSFEMKKGEMVAITGPSGCGKTTLLNCLGMIKTVDYGKIMINGKNVTKYKDKEKTKFWHDYATFIYQDYGIIEDASVAYNVTLDKYKMNSDKVQKILKKVGLEGRNNELAIVLSGGEKQRIGIARAIFKNATVIYADEPTASLDVKNRELVIELLRQCAKKGAIVVLATHDERLVNECDRIIDMNQF</sequence>
<dbReference type="PANTHER" id="PTHR42798:SF2">
    <property type="entry name" value="ABC TRANSPORTER ATP-BINDING PROTEIN MG467-RELATED"/>
    <property type="match status" value="1"/>
</dbReference>
<dbReference type="PROSITE" id="PS50893">
    <property type="entry name" value="ABC_TRANSPORTER_2"/>
    <property type="match status" value="1"/>
</dbReference>
<gene>
    <name evidence="4" type="ORF">H9660_15820</name>
</gene>
<proteinExistence type="predicted"/>
<keyword evidence="2 4" id="KW-0067">ATP-binding</keyword>
<dbReference type="PROSITE" id="PS00211">
    <property type="entry name" value="ABC_TRANSPORTER_1"/>
    <property type="match status" value="1"/>
</dbReference>
<dbReference type="Gene3D" id="3.40.50.300">
    <property type="entry name" value="P-loop containing nucleotide triphosphate hydrolases"/>
    <property type="match status" value="1"/>
</dbReference>
<evidence type="ECO:0000313" key="5">
    <source>
        <dbReference type="Proteomes" id="UP000640335"/>
    </source>
</evidence>
<dbReference type="SMART" id="SM00382">
    <property type="entry name" value="AAA"/>
    <property type="match status" value="1"/>
</dbReference>
<dbReference type="Proteomes" id="UP000640335">
    <property type="component" value="Unassembled WGS sequence"/>
</dbReference>
<dbReference type="GO" id="GO:0005524">
    <property type="term" value="F:ATP binding"/>
    <property type="evidence" value="ECO:0007669"/>
    <property type="project" value="UniProtKB-KW"/>
</dbReference>
<feature type="domain" description="ABC transporter" evidence="3">
    <location>
        <begin position="3"/>
        <end position="207"/>
    </location>
</feature>
<dbReference type="SUPFAM" id="SSF52540">
    <property type="entry name" value="P-loop containing nucleoside triphosphate hydrolases"/>
    <property type="match status" value="1"/>
</dbReference>
<name>A0ABR8Q8L1_9CLOT</name>